<dbReference type="EMBL" id="MHLI01000015">
    <property type="protein sequence ID" value="OGZ05263.1"/>
    <property type="molecule type" value="Genomic_DNA"/>
</dbReference>
<accession>A0A1G2CV78</accession>
<dbReference type="InterPro" id="IPR035093">
    <property type="entry name" value="RelE/ParE_toxin_dom_sf"/>
</dbReference>
<dbReference type="SUPFAM" id="SSF143011">
    <property type="entry name" value="RelE-like"/>
    <property type="match status" value="1"/>
</dbReference>
<name>A0A1G2CV78_9BACT</name>
<gene>
    <name evidence="1" type="ORF">A2845_03045</name>
</gene>
<sequence>MSTMAILFISFKPTFVRQLNKLESGLQNEVFEKISLLKDVNNHKLIAVHKLHGRLSDCHSFSVNFKYRIVFQYLSKSEIVLLAIGDHGVYR</sequence>
<protein>
    <recommendedName>
        <fullName evidence="3">Plasmid stabilization protein</fullName>
    </recommendedName>
</protein>
<comment type="caution">
    <text evidence="1">The sequence shown here is derived from an EMBL/GenBank/DDBJ whole genome shotgun (WGS) entry which is preliminary data.</text>
</comment>
<dbReference type="Gene3D" id="3.30.2310.20">
    <property type="entry name" value="RelE-like"/>
    <property type="match status" value="1"/>
</dbReference>
<evidence type="ECO:0000313" key="2">
    <source>
        <dbReference type="Proteomes" id="UP000177122"/>
    </source>
</evidence>
<organism evidence="1 2">
    <name type="scientific">Candidatus Lloydbacteria bacterium RIFCSPHIGHO2_01_FULL_49_22</name>
    <dbReference type="NCBI Taxonomy" id="1798658"/>
    <lineage>
        <taxon>Bacteria</taxon>
        <taxon>Candidatus Lloydiibacteriota</taxon>
    </lineage>
</organism>
<reference evidence="1 2" key="1">
    <citation type="journal article" date="2016" name="Nat. Commun.">
        <title>Thousands of microbial genomes shed light on interconnected biogeochemical processes in an aquifer system.</title>
        <authorList>
            <person name="Anantharaman K."/>
            <person name="Brown C.T."/>
            <person name="Hug L.A."/>
            <person name="Sharon I."/>
            <person name="Castelle C.J."/>
            <person name="Probst A.J."/>
            <person name="Thomas B.C."/>
            <person name="Singh A."/>
            <person name="Wilkins M.J."/>
            <person name="Karaoz U."/>
            <person name="Brodie E.L."/>
            <person name="Williams K.H."/>
            <person name="Hubbard S.S."/>
            <person name="Banfield J.F."/>
        </authorList>
    </citation>
    <scope>NUCLEOTIDE SEQUENCE [LARGE SCALE GENOMIC DNA]</scope>
</reference>
<dbReference type="Proteomes" id="UP000177122">
    <property type="component" value="Unassembled WGS sequence"/>
</dbReference>
<dbReference type="AlphaFoldDB" id="A0A1G2CV78"/>
<proteinExistence type="predicted"/>
<evidence type="ECO:0000313" key="1">
    <source>
        <dbReference type="EMBL" id="OGZ05263.1"/>
    </source>
</evidence>
<evidence type="ECO:0008006" key="3">
    <source>
        <dbReference type="Google" id="ProtNLM"/>
    </source>
</evidence>